<comment type="caution">
    <text evidence="1">The sequence shown here is derived from an EMBL/GenBank/DDBJ whole genome shotgun (WGS) entry which is preliminary data.</text>
</comment>
<dbReference type="InterPro" id="IPR036397">
    <property type="entry name" value="RNaseH_sf"/>
</dbReference>
<dbReference type="SUPFAM" id="SSF53098">
    <property type="entry name" value="Ribonuclease H-like"/>
    <property type="match status" value="1"/>
</dbReference>
<dbReference type="Gene3D" id="3.30.420.10">
    <property type="entry name" value="Ribonuclease H-like superfamily/Ribonuclease H"/>
    <property type="match status" value="1"/>
</dbReference>
<dbReference type="EMBL" id="JACHJD010000005">
    <property type="protein sequence ID" value="MBB5104154.1"/>
    <property type="molecule type" value="Genomic_DNA"/>
</dbReference>
<dbReference type="InterPro" id="IPR012337">
    <property type="entry name" value="RNaseH-like_sf"/>
</dbReference>
<dbReference type="RefSeq" id="WP_229878431.1">
    <property type="nucleotide sequence ID" value="NZ_BMSQ01000001.1"/>
</dbReference>
<accession>A0A7W8AT36</accession>
<keyword evidence="2" id="KW-1185">Reference proteome</keyword>
<evidence type="ECO:0000313" key="1">
    <source>
        <dbReference type="EMBL" id="MBB5104154.1"/>
    </source>
</evidence>
<evidence type="ECO:0008006" key="3">
    <source>
        <dbReference type="Google" id="ProtNLM"/>
    </source>
</evidence>
<reference evidence="1 2" key="1">
    <citation type="submission" date="2020-08" db="EMBL/GenBank/DDBJ databases">
        <title>Genomic Encyclopedia of Type Strains, Phase III (KMG-III): the genomes of soil and plant-associated and newly described type strains.</title>
        <authorList>
            <person name="Whitman W."/>
        </authorList>
    </citation>
    <scope>NUCLEOTIDE SEQUENCE [LARGE SCALE GENOMIC DNA]</scope>
    <source>
        <strain evidence="1 2">CECT 3146</strain>
    </source>
</reference>
<proteinExistence type="predicted"/>
<dbReference type="Proteomes" id="UP000549009">
    <property type="component" value="Unassembled WGS sequence"/>
</dbReference>
<gene>
    <name evidence="1" type="ORF">FHS40_003238</name>
</gene>
<sequence>MTASSVLSRARPLRRERVLSPPRAAPLTGALHPQASLRAYPCGLFWHFGHNSARLKHYADSRLRVIGLELSITETGVALPDGDTYPLAPDQQDGDGRLVGIAQSFDDLLASPIHLAVIEDLPKHAHAAGITGMVHTRLALLEAGVPYAVVAPATLKAFATGKGTADKTAMALAACKRAGAEFADDNCCDAWWLRAAGLDWHGQPVCRLPVEQRARLAKVAWPALSVGREVAS</sequence>
<dbReference type="AlphaFoldDB" id="A0A7W8AT36"/>
<organism evidence="1 2">
    <name type="scientific">Streptomyces spectabilis</name>
    <dbReference type="NCBI Taxonomy" id="68270"/>
    <lineage>
        <taxon>Bacteria</taxon>
        <taxon>Bacillati</taxon>
        <taxon>Actinomycetota</taxon>
        <taxon>Actinomycetes</taxon>
        <taxon>Kitasatosporales</taxon>
        <taxon>Streptomycetaceae</taxon>
        <taxon>Streptomyces</taxon>
    </lineage>
</organism>
<dbReference type="GO" id="GO:0003676">
    <property type="term" value="F:nucleic acid binding"/>
    <property type="evidence" value="ECO:0007669"/>
    <property type="project" value="InterPro"/>
</dbReference>
<evidence type="ECO:0000313" key="2">
    <source>
        <dbReference type="Proteomes" id="UP000549009"/>
    </source>
</evidence>
<protein>
    <recommendedName>
        <fullName evidence="3">Holliday junction resolvase RuvC</fullName>
    </recommendedName>
</protein>
<name>A0A7W8AT36_STRST</name>